<reference evidence="1 2" key="2">
    <citation type="journal article" date="2022" name="Mol. Ecol. Resour.">
        <title>The genomes of chicory, endive, great burdock and yacon provide insights into Asteraceae paleo-polyploidization history and plant inulin production.</title>
        <authorList>
            <person name="Fan W."/>
            <person name="Wang S."/>
            <person name="Wang H."/>
            <person name="Wang A."/>
            <person name="Jiang F."/>
            <person name="Liu H."/>
            <person name="Zhao H."/>
            <person name="Xu D."/>
            <person name="Zhang Y."/>
        </authorList>
    </citation>
    <scope>NUCLEOTIDE SEQUENCE [LARGE SCALE GENOMIC DNA]</scope>
    <source>
        <strain evidence="2">cv. Niubang</strain>
    </source>
</reference>
<dbReference type="Proteomes" id="UP001055879">
    <property type="component" value="Linkage Group LG08"/>
</dbReference>
<gene>
    <name evidence="1" type="ORF">L6452_25786</name>
</gene>
<comment type="caution">
    <text evidence="1">The sequence shown here is derived from an EMBL/GenBank/DDBJ whole genome shotgun (WGS) entry which is preliminary data.</text>
</comment>
<accession>A0ACB9ABN0</accession>
<protein>
    <submittedName>
        <fullName evidence="1">Uncharacterized protein</fullName>
    </submittedName>
</protein>
<keyword evidence="2" id="KW-1185">Reference proteome</keyword>
<name>A0ACB9ABN0_ARCLA</name>
<dbReference type="EMBL" id="CM042054">
    <property type="protein sequence ID" value="KAI3707345.1"/>
    <property type="molecule type" value="Genomic_DNA"/>
</dbReference>
<sequence>MITRNCNHFCNDICIRLTGKPIPNWINRLARSNFEMVVIVAEELYGFFPKLTVSYEVPQLLTLVASLDVMSSCDRHNFYIFPRQEVGGDDLSYEFPCQTASIDFLAKYQFDFNLCVKEEKQHSADLEKKYAESQEQSEERRKKLEDSENKVHQLQESHSRLEEKLQNLESESKVFRQQAVSMGPNKFLMQSKSILQDLHSVSMNPRDLAEMEDKQQKSLNEKQIENQELLIKCIAQHIGFAGNRPIAACIIYKCLLQWRSFEVERTLVFDHIIQTIGHAIKKSQGNNDILAYWLSNASTLLLILQRTLKAGGAAAGMGPQRRQTSTTLFGRGVNLNFVDRGLSALEVVSQVEAKYPALLFKQQLMAYVEKIYGMIRDNLKKLISPLLGLCIQEPKTSRASLVKGASRSVNSSAQQALIAHWQGIVKSYGEFLNTLKTNHDIKRFLVRNMVELAAIRDV</sequence>
<reference evidence="2" key="1">
    <citation type="journal article" date="2022" name="Mol. Ecol. Resour.">
        <title>The genomes of chicory, endive, great burdock and yacon provide insights into Asteraceae palaeo-polyploidization history and plant inulin production.</title>
        <authorList>
            <person name="Fan W."/>
            <person name="Wang S."/>
            <person name="Wang H."/>
            <person name="Wang A."/>
            <person name="Jiang F."/>
            <person name="Liu H."/>
            <person name="Zhao H."/>
            <person name="Xu D."/>
            <person name="Zhang Y."/>
        </authorList>
    </citation>
    <scope>NUCLEOTIDE SEQUENCE [LARGE SCALE GENOMIC DNA]</scope>
    <source>
        <strain evidence="2">cv. Niubang</strain>
    </source>
</reference>
<organism evidence="1 2">
    <name type="scientific">Arctium lappa</name>
    <name type="common">Greater burdock</name>
    <name type="synonym">Lappa major</name>
    <dbReference type="NCBI Taxonomy" id="4217"/>
    <lineage>
        <taxon>Eukaryota</taxon>
        <taxon>Viridiplantae</taxon>
        <taxon>Streptophyta</taxon>
        <taxon>Embryophyta</taxon>
        <taxon>Tracheophyta</taxon>
        <taxon>Spermatophyta</taxon>
        <taxon>Magnoliopsida</taxon>
        <taxon>eudicotyledons</taxon>
        <taxon>Gunneridae</taxon>
        <taxon>Pentapetalae</taxon>
        <taxon>asterids</taxon>
        <taxon>campanulids</taxon>
        <taxon>Asterales</taxon>
        <taxon>Asteraceae</taxon>
        <taxon>Carduoideae</taxon>
        <taxon>Cardueae</taxon>
        <taxon>Arctiinae</taxon>
        <taxon>Arctium</taxon>
    </lineage>
</organism>
<proteinExistence type="predicted"/>
<evidence type="ECO:0000313" key="1">
    <source>
        <dbReference type="EMBL" id="KAI3707345.1"/>
    </source>
</evidence>
<evidence type="ECO:0000313" key="2">
    <source>
        <dbReference type="Proteomes" id="UP001055879"/>
    </source>
</evidence>